<feature type="region of interest" description="Disordered" evidence="1">
    <location>
        <begin position="415"/>
        <end position="444"/>
    </location>
</feature>
<dbReference type="OrthoDB" id="1881at2759"/>
<feature type="region of interest" description="Disordered" evidence="1">
    <location>
        <begin position="457"/>
        <end position="514"/>
    </location>
</feature>
<feature type="domain" description="CBM21" evidence="2">
    <location>
        <begin position="606"/>
        <end position="690"/>
    </location>
</feature>
<feature type="compositionally biased region" description="Basic residues" evidence="1">
    <location>
        <begin position="504"/>
        <end position="514"/>
    </location>
</feature>
<evidence type="ECO:0000313" key="5">
    <source>
        <dbReference type="WBParaSite" id="ECPE_0000660101-mRNA-1"/>
    </source>
</evidence>
<dbReference type="WBParaSite" id="ECPE_0000660101-mRNA-1">
    <property type="protein sequence ID" value="ECPE_0000660101-mRNA-1"/>
    <property type="gene ID" value="ECPE_0000660101"/>
</dbReference>
<feature type="compositionally biased region" description="Basic residues" evidence="1">
    <location>
        <begin position="90"/>
        <end position="103"/>
    </location>
</feature>
<feature type="compositionally biased region" description="Basic and acidic residues" evidence="1">
    <location>
        <begin position="1"/>
        <end position="10"/>
    </location>
</feature>
<reference evidence="5" key="1">
    <citation type="submission" date="2016-06" db="UniProtKB">
        <authorList>
            <consortium name="WormBaseParasite"/>
        </authorList>
    </citation>
    <scope>IDENTIFICATION</scope>
</reference>
<keyword evidence="4" id="KW-1185">Reference proteome</keyword>
<dbReference type="Gene3D" id="2.60.40.2440">
    <property type="entry name" value="Carbohydrate binding type-21 domain"/>
    <property type="match status" value="1"/>
</dbReference>
<feature type="compositionally biased region" description="Basic and acidic residues" evidence="1">
    <location>
        <begin position="489"/>
        <end position="498"/>
    </location>
</feature>
<sequence length="699" mass="78042">MDAKSAHVKADPTLSLTEHPSSAIPIATPDRHQGWHTEFREVSSTHHQTRPATDYVVRTSFIREGSPAKSSEGNRVNLVLRFRSLLSRRSQPHHTHAGHHQRASKIAPLNRRSCRDKLRGKRPCGPGNQVPYNPPPAPLTPTVISVDTCQDYESDASLKRANSDSCLSRPHIHSHAIYLRVPNSHIKSSDSPASVASHLSDSPIAINGSSAHKSRTGSSSRFVPPVGSQSDTEDSSFKTPEQNRRSAHVRRRSSLSTGNICCLYALRCLPSIEYLNTPASPATVRRRSLPASSIKPYPHYDRDRGTGIVQTADTPFALAAMRHHPCYQDVACNLRNWIKETLDMHSSKESILNDNTENTTAAVMSSIHSSTEWTRHVRFADEATASSSATTLNSLSASSSARSLSSLVLTPNTRSPFGSITSLERSSNSSDKQHSLTGLSSKLSNLRPIPRRLLNKFSQLSTSRPTPTSNKNATLSLPRTPGAATGKLGKSDHGEKGKSLARSIWRRRSKRHRERKTTPLVTVNVIHNYSEPPEVPKHVLKELEPTEEQSFWQPMFTNPEELPQFNQNLYKQRLHLARLWSFTLSAINVEVHVVVSPCFGDDSSPQIRLRYTLNNWETYAESCELTKRHSERRTLSPCETFWIEVHSGRIQLLPDNTNDAQPKPERLEFAVVSRRGGSEWWDNNHSQNYACYQQQTGAI</sequence>
<dbReference type="EMBL" id="UZAN01043603">
    <property type="protein sequence ID" value="VDP78767.1"/>
    <property type="molecule type" value="Genomic_DNA"/>
</dbReference>
<name>A0A183AI03_9TREM</name>
<feature type="region of interest" description="Disordered" evidence="1">
    <location>
        <begin position="1"/>
        <end position="31"/>
    </location>
</feature>
<proteinExistence type="predicted"/>
<reference evidence="3 4" key="2">
    <citation type="submission" date="2018-11" db="EMBL/GenBank/DDBJ databases">
        <authorList>
            <consortium name="Pathogen Informatics"/>
        </authorList>
    </citation>
    <scope>NUCLEOTIDE SEQUENCE [LARGE SCALE GENOMIC DNA]</scope>
    <source>
        <strain evidence="3 4">Egypt</strain>
    </source>
</reference>
<dbReference type="Proteomes" id="UP000272942">
    <property type="component" value="Unassembled WGS sequence"/>
</dbReference>
<dbReference type="AlphaFoldDB" id="A0A183AI03"/>
<gene>
    <name evidence="3" type="ORF">ECPE_LOCUS6588</name>
</gene>
<evidence type="ECO:0000256" key="1">
    <source>
        <dbReference type="SAM" id="MobiDB-lite"/>
    </source>
</evidence>
<accession>A0A183AI03</accession>
<dbReference type="InterPro" id="IPR005036">
    <property type="entry name" value="CBM21_dom"/>
</dbReference>
<feature type="region of interest" description="Disordered" evidence="1">
    <location>
        <begin position="206"/>
        <end position="251"/>
    </location>
</feature>
<dbReference type="InterPro" id="IPR038175">
    <property type="entry name" value="CBM21_dom_sf"/>
</dbReference>
<evidence type="ECO:0000313" key="4">
    <source>
        <dbReference type="Proteomes" id="UP000272942"/>
    </source>
</evidence>
<feature type="region of interest" description="Disordered" evidence="1">
    <location>
        <begin position="89"/>
        <end position="143"/>
    </location>
</feature>
<dbReference type="Pfam" id="PF03370">
    <property type="entry name" value="CBM_21"/>
    <property type="match status" value="1"/>
</dbReference>
<feature type="compositionally biased region" description="Polar residues" evidence="1">
    <location>
        <begin position="207"/>
        <end position="221"/>
    </location>
</feature>
<evidence type="ECO:0000259" key="2">
    <source>
        <dbReference type="Pfam" id="PF03370"/>
    </source>
</evidence>
<protein>
    <submittedName>
        <fullName evidence="5">CBM21 domain-containing protein</fullName>
    </submittedName>
</protein>
<feature type="compositionally biased region" description="Basic residues" evidence="1">
    <location>
        <begin position="112"/>
        <end position="122"/>
    </location>
</feature>
<organism evidence="5">
    <name type="scientific">Echinostoma caproni</name>
    <dbReference type="NCBI Taxonomy" id="27848"/>
    <lineage>
        <taxon>Eukaryota</taxon>
        <taxon>Metazoa</taxon>
        <taxon>Spiralia</taxon>
        <taxon>Lophotrochozoa</taxon>
        <taxon>Platyhelminthes</taxon>
        <taxon>Trematoda</taxon>
        <taxon>Digenea</taxon>
        <taxon>Plagiorchiida</taxon>
        <taxon>Echinostomata</taxon>
        <taxon>Echinostomatoidea</taxon>
        <taxon>Echinostomatidae</taxon>
        <taxon>Echinostoma</taxon>
    </lineage>
</organism>
<feature type="compositionally biased region" description="Polar residues" evidence="1">
    <location>
        <begin position="457"/>
        <end position="477"/>
    </location>
</feature>
<evidence type="ECO:0000313" key="3">
    <source>
        <dbReference type="EMBL" id="VDP78767.1"/>
    </source>
</evidence>